<dbReference type="InterPro" id="IPR029057">
    <property type="entry name" value="PRTase-like"/>
</dbReference>
<dbReference type="Proteomes" id="UP000270021">
    <property type="component" value="Chromosome"/>
</dbReference>
<name>A0A3Q8WSU5_9ACTO</name>
<dbReference type="KEGG" id="fsl:EJO69_03585"/>
<keyword evidence="2" id="KW-1185">Reference proteome</keyword>
<dbReference type="AlphaFoldDB" id="A0A3Q8WSU5"/>
<evidence type="ECO:0000313" key="2">
    <source>
        <dbReference type="Proteomes" id="UP000270021"/>
    </source>
</evidence>
<proteinExistence type="predicted"/>
<reference evidence="1 2" key="1">
    <citation type="submission" date="2018-12" db="EMBL/GenBank/DDBJ databases">
        <title>Complete genome sequence of Flaviflexus salsibiostraticola KCTC 33148.</title>
        <authorList>
            <person name="Bae J.-W."/>
        </authorList>
    </citation>
    <scope>NUCLEOTIDE SEQUENCE [LARGE SCALE GENOMIC DNA]</scope>
    <source>
        <strain evidence="1 2">KCTC 33148</strain>
    </source>
</reference>
<dbReference type="OrthoDB" id="3266986at2"/>
<dbReference type="RefSeq" id="WP_126039331.1">
    <property type="nucleotide sequence ID" value="NZ_CP034438.1"/>
</dbReference>
<sequence>MSAIDALPGRLAGLVTALLASREPVQIVFDSDVPFDLIARVCRECAAPVSPVAARREQTAIREVTTGASRGYLTTSSAPLPGAAEILRFDGITPHQSPALAAKIQAILDEVWRAGIELPSLAVWPGGQRLPAGSRLQPGRALADLRDLGLGEEVAACLDGPDGGLPHVLRRPCADVIGSWQQLRGRASVGAVVAAPLPSHPTLSIHTARGLAALLGVEYAGELTGNRPPADVEEPASRVRRLASQLRLDPALVDVGKVAGRHVLLVGLRWTEGWTMTVSGQLLLSAGALSVRPFTLSSDSRREPRR</sequence>
<protein>
    <submittedName>
        <fullName evidence="1">Uncharacterized protein</fullName>
    </submittedName>
</protein>
<dbReference type="SUPFAM" id="SSF53271">
    <property type="entry name" value="PRTase-like"/>
    <property type="match status" value="1"/>
</dbReference>
<evidence type="ECO:0000313" key="1">
    <source>
        <dbReference type="EMBL" id="AZN29491.1"/>
    </source>
</evidence>
<gene>
    <name evidence="1" type="ORF">EJO69_03585</name>
</gene>
<organism evidence="1 2">
    <name type="scientific">Flaviflexus salsibiostraticola</name>
    <dbReference type="NCBI Taxonomy" id="1282737"/>
    <lineage>
        <taxon>Bacteria</taxon>
        <taxon>Bacillati</taxon>
        <taxon>Actinomycetota</taxon>
        <taxon>Actinomycetes</taxon>
        <taxon>Actinomycetales</taxon>
        <taxon>Actinomycetaceae</taxon>
        <taxon>Flaviflexus</taxon>
    </lineage>
</organism>
<accession>A0A3Q8WSU5</accession>
<dbReference type="EMBL" id="CP034438">
    <property type="protein sequence ID" value="AZN29491.1"/>
    <property type="molecule type" value="Genomic_DNA"/>
</dbReference>